<keyword evidence="2" id="KW-1185">Reference proteome</keyword>
<comment type="caution">
    <text evidence="1">The sequence shown here is derived from an EMBL/GenBank/DDBJ whole genome shotgun (WGS) entry which is preliminary data.</text>
</comment>
<evidence type="ECO:0000313" key="2">
    <source>
        <dbReference type="Proteomes" id="UP000724584"/>
    </source>
</evidence>
<evidence type="ECO:0000313" key="1">
    <source>
        <dbReference type="EMBL" id="KAH6641433.1"/>
    </source>
</evidence>
<name>A0ACB7PK48_9PEZI</name>
<accession>A0ACB7PK48</accession>
<reference evidence="1 2" key="1">
    <citation type="journal article" date="2021" name="Nat. Commun.">
        <title>Genetic determinants of endophytism in the Arabidopsis root mycobiome.</title>
        <authorList>
            <person name="Mesny F."/>
            <person name="Miyauchi S."/>
            <person name="Thiergart T."/>
            <person name="Pickel B."/>
            <person name="Atanasova L."/>
            <person name="Karlsson M."/>
            <person name="Huettel B."/>
            <person name="Barry K.W."/>
            <person name="Haridas S."/>
            <person name="Chen C."/>
            <person name="Bauer D."/>
            <person name="Andreopoulos W."/>
            <person name="Pangilinan J."/>
            <person name="LaButti K."/>
            <person name="Riley R."/>
            <person name="Lipzen A."/>
            <person name="Clum A."/>
            <person name="Drula E."/>
            <person name="Henrissat B."/>
            <person name="Kohler A."/>
            <person name="Grigoriev I.V."/>
            <person name="Martin F.M."/>
            <person name="Hacquard S."/>
        </authorList>
    </citation>
    <scope>NUCLEOTIDE SEQUENCE [LARGE SCALE GENOMIC DNA]</scope>
    <source>
        <strain evidence="1 2">MPI-SDFR-AT-0079</strain>
    </source>
</reference>
<sequence>MGSLPAIITPALLSSIRNHPNLPRHTWYFIAATTLAQLNRPDEISKVYEYALRHGPDDSTPSQDDDKIRVSRRIREALIKAAAVGGVPRTINALLELKKVTPEEQLDEPEDSSPTGRRGDIYDTPAPEIMERGQTFFEAIYGKITKRVMGQMDRSGTEDLGLVARLMYGYVLSNTSVLSAAETSFVMIAALIPQDVNPQLKGHLRGALNGGATVEQVKAVRSVVVEICRASGMTMLDQSSPAGFGWRSEVADL</sequence>
<dbReference type="EMBL" id="JAGIZQ010000002">
    <property type="protein sequence ID" value="KAH6641433.1"/>
    <property type="molecule type" value="Genomic_DNA"/>
</dbReference>
<dbReference type="Proteomes" id="UP000724584">
    <property type="component" value="Unassembled WGS sequence"/>
</dbReference>
<protein>
    <submittedName>
        <fullName evidence="1">AhpD-like protein</fullName>
    </submittedName>
</protein>
<gene>
    <name evidence="1" type="ORF">F5144DRAFT_133350</name>
</gene>
<organism evidence="1 2">
    <name type="scientific">Chaetomium tenue</name>
    <dbReference type="NCBI Taxonomy" id="1854479"/>
    <lineage>
        <taxon>Eukaryota</taxon>
        <taxon>Fungi</taxon>
        <taxon>Dikarya</taxon>
        <taxon>Ascomycota</taxon>
        <taxon>Pezizomycotina</taxon>
        <taxon>Sordariomycetes</taxon>
        <taxon>Sordariomycetidae</taxon>
        <taxon>Sordariales</taxon>
        <taxon>Chaetomiaceae</taxon>
        <taxon>Chaetomium</taxon>
    </lineage>
</organism>
<proteinExistence type="predicted"/>